<keyword evidence="2" id="KW-0121">Carboxypeptidase</keyword>
<feature type="transmembrane region" description="Helical" evidence="1">
    <location>
        <begin position="261"/>
        <end position="279"/>
    </location>
</feature>
<keyword evidence="2" id="KW-0378">Hydrolase</keyword>
<dbReference type="SUPFAM" id="SSF49478">
    <property type="entry name" value="Cna protein B-type domain"/>
    <property type="match status" value="1"/>
</dbReference>
<keyword evidence="1" id="KW-1133">Transmembrane helix</keyword>
<evidence type="ECO:0000256" key="1">
    <source>
        <dbReference type="SAM" id="Phobius"/>
    </source>
</evidence>
<evidence type="ECO:0000313" key="3">
    <source>
        <dbReference type="Proteomes" id="UP000678237"/>
    </source>
</evidence>
<organism evidence="2 3">
    <name type="scientific">Candidatus Iainarchaeum sp</name>
    <dbReference type="NCBI Taxonomy" id="3101447"/>
    <lineage>
        <taxon>Archaea</taxon>
        <taxon>Candidatus Iainarchaeota</taxon>
        <taxon>Candidatus Iainarchaeia</taxon>
        <taxon>Candidatus Iainarchaeales</taxon>
        <taxon>Candidatus Iainarchaeaceae</taxon>
        <taxon>Candidatus Iainarchaeum</taxon>
    </lineage>
</organism>
<reference evidence="2" key="2">
    <citation type="submission" date="2021-05" db="EMBL/GenBank/DDBJ databases">
        <title>Protein family content uncovers lineage relationships and bacterial pathway maintenance mechanisms in DPANN archaea.</title>
        <authorList>
            <person name="Castelle C.J."/>
            <person name="Meheust R."/>
            <person name="Jaffe A.L."/>
            <person name="Seitz K."/>
            <person name="Gong X."/>
            <person name="Baker B.J."/>
            <person name="Banfield J.F."/>
        </authorList>
    </citation>
    <scope>NUCLEOTIDE SEQUENCE</scope>
    <source>
        <strain evidence="2">RIFCSPLOWO2_01_FULL_58_19</strain>
    </source>
</reference>
<proteinExistence type="predicted"/>
<name>A0A8T4LD37_9ARCH</name>
<sequence length="288" mass="31568">MQPTLRTLLLVVALLGLAFPAWAQSTSSPPLLDVNALTAAEFCQQIKSTMKPGFECDLTLRHPICPPGKVFDGLAGCRPRSFLDSFHELVEGPVASLILVEIRPVQFLGDTADPRVVAADGTPLQDAEVKIRLPNDETRTLKTDATGFALFPVTLRGEYALEARKGDAMAATVFHSYDGFLDVPFFSADQYVVYNYAMEDYNWITFIVVVILAGLTALTLNGNASAYFFDSRFLGLWKLLAFLSFVAPFLATVFYKTGTGILVAALEAVLVYAYFNALARTKTVNEKK</sequence>
<feature type="transmembrane region" description="Helical" evidence="1">
    <location>
        <begin position="201"/>
        <end position="221"/>
    </location>
</feature>
<reference evidence="2" key="1">
    <citation type="submission" date="2021-03" db="EMBL/GenBank/DDBJ databases">
        <authorList>
            <person name="Jaffe A."/>
        </authorList>
    </citation>
    <scope>NUCLEOTIDE SEQUENCE</scope>
    <source>
        <strain evidence="2">RIFCSPLOWO2_01_FULL_58_19</strain>
    </source>
</reference>
<dbReference type="EMBL" id="JAGVWE010000002">
    <property type="protein sequence ID" value="MBS3062570.1"/>
    <property type="molecule type" value="Genomic_DNA"/>
</dbReference>
<keyword evidence="2" id="KW-0645">Protease</keyword>
<dbReference type="GO" id="GO:0004180">
    <property type="term" value="F:carboxypeptidase activity"/>
    <property type="evidence" value="ECO:0007669"/>
    <property type="project" value="UniProtKB-KW"/>
</dbReference>
<gene>
    <name evidence="2" type="ORF">J4203_01740</name>
</gene>
<accession>A0A8T4LD37</accession>
<keyword evidence="1" id="KW-0472">Membrane</keyword>
<comment type="caution">
    <text evidence="2">The sequence shown here is derived from an EMBL/GenBank/DDBJ whole genome shotgun (WGS) entry which is preliminary data.</text>
</comment>
<dbReference type="AlphaFoldDB" id="A0A8T4LD37"/>
<protein>
    <submittedName>
        <fullName evidence="2">Carboxypeptidase regulatory-like domain-containing protein</fullName>
    </submittedName>
</protein>
<keyword evidence="1" id="KW-0812">Transmembrane</keyword>
<feature type="transmembrane region" description="Helical" evidence="1">
    <location>
        <begin position="233"/>
        <end position="255"/>
    </location>
</feature>
<dbReference type="Proteomes" id="UP000678237">
    <property type="component" value="Unassembled WGS sequence"/>
</dbReference>
<evidence type="ECO:0000313" key="2">
    <source>
        <dbReference type="EMBL" id="MBS3062570.1"/>
    </source>
</evidence>